<reference evidence="2" key="1">
    <citation type="journal article" date="2023" name="Front. Mar. Sci.">
        <title>A new Merluccius polli reference genome to investigate the effects of global change in West African waters.</title>
        <authorList>
            <person name="Mateo J.L."/>
            <person name="Blanco-Fernandez C."/>
            <person name="Garcia-Vazquez E."/>
            <person name="Machado-Schiaffino G."/>
        </authorList>
    </citation>
    <scope>NUCLEOTIDE SEQUENCE</scope>
    <source>
        <strain evidence="2">C29</strain>
        <tissue evidence="2">Fin</tissue>
    </source>
</reference>
<accession>A0AA47PA30</accession>
<dbReference type="PANTHER" id="PTHR47510">
    <property type="entry name" value="REVERSE TRANSCRIPTASE DOMAIN-CONTAINING PROTEIN"/>
    <property type="match status" value="1"/>
</dbReference>
<gene>
    <name evidence="2" type="ORF">N1851_000064</name>
</gene>
<dbReference type="Gene3D" id="3.60.10.10">
    <property type="entry name" value="Endonuclease/exonuclease/phosphatase"/>
    <property type="match status" value="1"/>
</dbReference>
<evidence type="ECO:0000313" key="3">
    <source>
        <dbReference type="Proteomes" id="UP001174136"/>
    </source>
</evidence>
<feature type="region of interest" description="Disordered" evidence="1">
    <location>
        <begin position="300"/>
        <end position="325"/>
    </location>
</feature>
<evidence type="ECO:0008006" key="4">
    <source>
        <dbReference type="Google" id="ProtNLM"/>
    </source>
</evidence>
<dbReference type="InterPro" id="IPR036691">
    <property type="entry name" value="Endo/exonu/phosph_ase_sf"/>
</dbReference>
<sequence length="363" mass="40968">MVIKCRPFYLPREFSAIFLVAIYIPPGSNNNRSEALYELHQHISDQQTAHPDAFLILAGDFNYANPKSVFPQLHRHINFPRRGNNILDNVYTTHRGAYKACPLPHLGASDHTTVMLTSAYRPLIKVTKPATNQICVWPEGSSEALQDCFSTTDWSMFRQAATYNNTTDLQEYTETVTFYMRKCMDDVTVTRTISIRANQKPWLTGEVHRLLRARNAAFKAGKEMGLRTARANLSRGIRLAKRQYSRRIADRFNDSRDTKNLWRGMQTITDYKPSPQTCDSSTSLLNQLNDFFARFEADNSTLAQKTPPPPGDQREGSGTAEGRRDDVVELRNSTRGRLVSGVSCGEHAELSDAGRFLVNGVAL</sequence>
<evidence type="ECO:0000256" key="1">
    <source>
        <dbReference type="SAM" id="MobiDB-lite"/>
    </source>
</evidence>
<name>A0AA47PA30_MERPO</name>
<protein>
    <recommendedName>
        <fullName evidence="4">Endonuclease/exonuclease/phosphatase domain-containing protein</fullName>
    </recommendedName>
</protein>
<dbReference type="AlphaFoldDB" id="A0AA47PA30"/>
<organism evidence="2 3">
    <name type="scientific">Merluccius polli</name>
    <name type="common">Benguela hake</name>
    <name type="synonym">Merluccius cadenati</name>
    <dbReference type="NCBI Taxonomy" id="89951"/>
    <lineage>
        <taxon>Eukaryota</taxon>
        <taxon>Metazoa</taxon>
        <taxon>Chordata</taxon>
        <taxon>Craniata</taxon>
        <taxon>Vertebrata</taxon>
        <taxon>Euteleostomi</taxon>
        <taxon>Actinopterygii</taxon>
        <taxon>Neopterygii</taxon>
        <taxon>Teleostei</taxon>
        <taxon>Neoteleostei</taxon>
        <taxon>Acanthomorphata</taxon>
        <taxon>Zeiogadaria</taxon>
        <taxon>Gadariae</taxon>
        <taxon>Gadiformes</taxon>
        <taxon>Gadoidei</taxon>
        <taxon>Merlucciidae</taxon>
        <taxon>Merluccius</taxon>
    </lineage>
</organism>
<dbReference type="Proteomes" id="UP001174136">
    <property type="component" value="Unassembled WGS sequence"/>
</dbReference>
<evidence type="ECO:0000313" key="2">
    <source>
        <dbReference type="EMBL" id="KAK0156631.1"/>
    </source>
</evidence>
<dbReference type="EMBL" id="JAOPHQ010000001">
    <property type="protein sequence ID" value="KAK0156631.1"/>
    <property type="molecule type" value="Genomic_DNA"/>
</dbReference>
<keyword evidence="3" id="KW-1185">Reference proteome</keyword>
<proteinExistence type="predicted"/>
<comment type="caution">
    <text evidence="2">The sequence shown here is derived from an EMBL/GenBank/DDBJ whole genome shotgun (WGS) entry which is preliminary data.</text>
</comment>
<dbReference type="PANTHER" id="PTHR47510:SF3">
    <property type="entry name" value="ENDO_EXONUCLEASE_PHOSPHATASE DOMAIN-CONTAINING PROTEIN"/>
    <property type="match status" value="1"/>
</dbReference>
<dbReference type="SUPFAM" id="SSF56219">
    <property type="entry name" value="DNase I-like"/>
    <property type="match status" value="1"/>
</dbReference>